<comment type="caution">
    <text evidence="1">The sequence shown here is derived from an EMBL/GenBank/DDBJ whole genome shotgun (WGS) entry which is preliminary data.</text>
</comment>
<gene>
    <name evidence="1" type="ORF">FQN60_004661</name>
</gene>
<sequence>MYKAQRFVSCAGIVVPRVPQISRPTNSLGPQYVNTQES</sequence>
<keyword evidence="2" id="KW-1185">Reference proteome</keyword>
<dbReference type="AlphaFoldDB" id="A0A5J5DK96"/>
<evidence type="ECO:0000313" key="2">
    <source>
        <dbReference type="Proteomes" id="UP000327493"/>
    </source>
</evidence>
<accession>A0A5J5DK96</accession>
<dbReference type="EMBL" id="VOFY01000003">
    <property type="protein sequence ID" value="KAA8593827.1"/>
    <property type="molecule type" value="Genomic_DNA"/>
</dbReference>
<proteinExistence type="predicted"/>
<protein>
    <submittedName>
        <fullName evidence="1">Uncharacterized protein</fullName>
    </submittedName>
</protein>
<reference evidence="1 2" key="1">
    <citation type="submission" date="2019-08" db="EMBL/GenBank/DDBJ databases">
        <title>A chromosome-level genome assembly, high-density linkage maps, and genome scans reveal the genomic architecture of hybrid incompatibilities underlying speciation via character displacement in darters (Percidae: Etheostominae).</title>
        <authorList>
            <person name="Moran R.L."/>
            <person name="Catchen J.M."/>
            <person name="Fuller R.C."/>
        </authorList>
    </citation>
    <scope>NUCLEOTIDE SEQUENCE [LARGE SCALE GENOMIC DNA]</scope>
    <source>
        <strain evidence="1">EspeVRDwgs_2016</strain>
        <tissue evidence="1">Muscle</tissue>
    </source>
</reference>
<dbReference type="Proteomes" id="UP000327493">
    <property type="component" value="Chromosome 3"/>
</dbReference>
<organism evidence="1 2">
    <name type="scientific">Etheostoma spectabile</name>
    <name type="common">orangethroat darter</name>
    <dbReference type="NCBI Taxonomy" id="54343"/>
    <lineage>
        <taxon>Eukaryota</taxon>
        <taxon>Metazoa</taxon>
        <taxon>Chordata</taxon>
        <taxon>Craniata</taxon>
        <taxon>Vertebrata</taxon>
        <taxon>Euteleostomi</taxon>
        <taxon>Actinopterygii</taxon>
        <taxon>Neopterygii</taxon>
        <taxon>Teleostei</taxon>
        <taxon>Neoteleostei</taxon>
        <taxon>Acanthomorphata</taxon>
        <taxon>Eupercaria</taxon>
        <taxon>Perciformes</taxon>
        <taxon>Percoidei</taxon>
        <taxon>Percidae</taxon>
        <taxon>Etheostomatinae</taxon>
        <taxon>Etheostoma</taxon>
    </lineage>
</organism>
<evidence type="ECO:0000313" key="1">
    <source>
        <dbReference type="EMBL" id="KAA8593827.1"/>
    </source>
</evidence>
<name>A0A5J5DK96_9PERO</name>